<dbReference type="Proteomes" id="UP000646911">
    <property type="component" value="Unassembled WGS sequence"/>
</dbReference>
<name>A0ABR6Z8P2_9BURK</name>
<dbReference type="Pfam" id="PF01988">
    <property type="entry name" value="VIT1"/>
    <property type="match status" value="1"/>
</dbReference>
<sequence>MAYRHREFHRLENIGWLRAAALGANDGIVSTSSLILDVAAAHATHSSIVITGMADLIAAAKGKIMHCLTVLQIRKGLRVRHANPDRQVQRGRYSGKCLGDRSSS</sequence>
<evidence type="ECO:0000256" key="3">
    <source>
        <dbReference type="ARBA" id="ARBA00022989"/>
    </source>
</evidence>
<keyword evidence="4" id="KW-0472">Membrane</keyword>
<evidence type="ECO:0000256" key="1">
    <source>
        <dbReference type="ARBA" id="ARBA00004127"/>
    </source>
</evidence>
<organism evidence="5 6">
    <name type="scientific">Undibacterium umbellatum</name>
    <dbReference type="NCBI Taxonomy" id="2762300"/>
    <lineage>
        <taxon>Bacteria</taxon>
        <taxon>Pseudomonadati</taxon>
        <taxon>Pseudomonadota</taxon>
        <taxon>Betaproteobacteria</taxon>
        <taxon>Burkholderiales</taxon>
        <taxon>Oxalobacteraceae</taxon>
        <taxon>Undibacterium</taxon>
    </lineage>
</organism>
<accession>A0ABR6Z8P2</accession>
<protein>
    <submittedName>
        <fullName evidence="5">VIT1/CCC1 transporter family protein</fullName>
    </submittedName>
</protein>
<keyword evidence="2" id="KW-0812">Transmembrane</keyword>
<evidence type="ECO:0000313" key="6">
    <source>
        <dbReference type="Proteomes" id="UP000646911"/>
    </source>
</evidence>
<reference evidence="5 6" key="1">
    <citation type="submission" date="2020-08" db="EMBL/GenBank/DDBJ databases">
        <title>Novel species isolated from subtropical streams in China.</title>
        <authorList>
            <person name="Lu H."/>
        </authorList>
    </citation>
    <scope>NUCLEOTIDE SEQUENCE [LARGE SCALE GENOMIC DNA]</scope>
    <source>
        <strain evidence="5 6">NL8W</strain>
    </source>
</reference>
<comment type="subcellular location">
    <subcellularLocation>
        <location evidence="1">Endomembrane system</location>
        <topology evidence="1">Multi-pass membrane protein</topology>
    </subcellularLocation>
</comment>
<comment type="caution">
    <text evidence="5">The sequence shown here is derived from an EMBL/GenBank/DDBJ whole genome shotgun (WGS) entry which is preliminary data.</text>
</comment>
<evidence type="ECO:0000256" key="2">
    <source>
        <dbReference type="ARBA" id="ARBA00022692"/>
    </source>
</evidence>
<evidence type="ECO:0000313" key="5">
    <source>
        <dbReference type="EMBL" id="MBC3908130.1"/>
    </source>
</evidence>
<gene>
    <name evidence="5" type="ORF">H8L47_11240</name>
</gene>
<keyword evidence="6" id="KW-1185">Reference proteome</keyword>
<dbReference type="EMBL" id="JACOFX010000004">
    <property type="protein sequence ID" value="MBC3908130.1"/>
    <property type="molecule type" value="Genomic_DNA"/>
</dbReference>
<keyword evidence="3" id="KW-1133">Transmembrane helix</keyword>
<dbReference type="InterPro" id="IPR008217">
    <property type="entry name" value="Ccc1_fam"/>
</dbReference>
<proteinExistence type="predicted"/>
<evidence type="ECO:0000256" key="4">
    <source>
        <dbReference type="ARBA" id="ARBA00023136"/>
    </source>
</evidence>